<feature type="compositionally biased region" description="Low complexity" evidence="1">
    <location>
        <begin position="2198"/>
        <end position="2215"/>
    </location>
</feature>
<evidence type="ECO:0000313" key="2">
    <source>
        <dbReference type="EMBL" id="EFJ49289.1"/>
    </source>
</evidence>
<feature type="compositionally biased region" description="Polar residues" evidence="1">
    <location>
        <begin position="1647"/>
        <end position="1668"/>
    </location>
</feature>
<dbReference type="GeneID" id="9618806"/>
<feature type="compositionally biased region" description="Low complexity" evidence="1">
    <location>
        <begin position="163"/>
        <end position="177"/>
    </location>
</feature>
<evidence type="ECO:0000313" key="3">
    <source>
        <dbReference type="Proteomes" id="UP000001058"/>
    </source>
</evidence>
<feature type="region of interest" description="Disordered" evidence="1">
    <location>
        <begin position="451"/>
        <end position="494"/>
    </location>
</feature>
<feature type="region of interest" description="Disordered" evidence="1">
    <location>
        <begin position="336"/>
        <end position="430"/>
    </location>
</feature>
<accession>D8TTE3</accession>
<feature type="region of interest" description="Disordered" evidence="1">
    <location>
        <begin position="531"/>
        <end position="557"/>
    </location>
</feature>
<feature type="region of interest" description="Disordered" evidence="1">
    <location>
        <begin position="973"/>
        <end position="1003"/>
    </location>
</feature>
<evidence type="ECO:0000256" key="1">
    <source>
        <dbReference type="SAM" id="MobiDB-lite"/>
    </source>
</evidence>
<feature type="region of interest" description="Disordered" evidence="1">
    <location>
        <begin position="115"/>
        <end position="139"/>
    </location>
</feature>
<feature type="compositionally biased region" description="Low complexity" evidence="1">
    <location>
        <begin position="2448"/>
        <end position="2465"/>
    </location>
</feature>
<feature type="compositionally biased region" description="Pro residues" evidence="1">
    <location>
        <begin position="124"/>
        <end position="137"/>
    </location>
</feature>
<feature type="compositionally biased region" description="Basic and acidic residues" evidence="1">
    <location>
        <begin position="2175"/>
        <end position="2191"/>
    </location>
</feature>
<feature type="compositionally biased region" description="Low complexity" evidence="1">
    <location>
        <begin position="907"/>
        <end position="924"/>
    </location>
</feature>
<feature type="compositionally biased region" description="Polar residues" evidence="1">
    <location>
        <begin position="2050"/>
        <end position="2060"/>
    </location>
</feature>
<feature type="region of interest" description="Disordered" evidence="1">
    <location>
        <begin position="808"/>
        <end position="954"/>
    </location>
</feature>
<dbReference type="KEGG" id="vcn:VOLCADRAFT_104388"/>
<feature type="compositionally biased region" description="Polar residues" evidence="1">
    <location>
        <begin position="394"/>
        <end position="410"/>
    </location>
</feature>
<dbReference type="InParanoid" id="D8TTE3"/>
<gene>
    <name evidence="2" type="ORF">VOLCADRAFT_104388</name>
</gene>
<feature type="compositionally biased region" description="Polar residues" evidence="1">
    <location>
        <begin position="535"/>
        <end position="551"/>
    </location>
</feature>
<dbReference type="RefSeq" id="XP_002949737.1">
    <property type="nucleotide sequence ID" value="XM_002949691.1"/>
</dbReference>
<name>D8TTE3_VOLCA</name>
<feature type="compositionally biased region" description="Low complexity" evidence="1">
    <location>
        <begin position="1218"/>
        <end position="1239"/>
    </location>
</feature>
<reference evidence="2 3" key="1">
    <citation type="journal article" date="2010" name="Science">
        <title>Genomic analysis of organismal complexity in the multicellular green alga Volvox carteri.</title>
        <authorList>
            <person name="Prochnik S.E."/>
            <person name="Umen J."/>
            <person name="Nedelcu A.M."/>
            <person name="Hallmann A."/>
            <person name="Miller S.M."/>
            <person name="Nishii I."/>
            <person name="Ferris P."/>
            <person name="Kuo A."/>
            <person name="Mitros T."/>
            <person name="Fritz-Laylin L.K."/>
            <person name="Hellsten U."/>
            <person name="Chapman J."/>
            <person name="Simakov O."/>
            <person name="Rensing S.A."/>
            <person name="Terry A."/>
            <person name="Pangilinan J."/>
            <person name="Kapitonov V."/>
            <person name="Jurka J."/>
            <person name="Salamov A."/>
            <person name="Shapiro H."/>
            <person name="Schmutz J."/>
            <person name="Grimwood J."/>
            <person name="Lindquist E."/>
            <person name="Lucas S."/>
            <person name="Grigoriev I.V."/>
            <person name="Schmitt R."/>
            <person name="Kirk D."/>
            <person name="Rokhsar D.S."/>
        </authorList>
    </citation>
    <scope>NUCLEOTIDE SEQUENCE [LARGE SCALE GENOMIC DNA]</scope>
    <source>
        <strain evidence="3">f. Nagariensis / Eve</strain>
    </source>
</reference>
<feature type="compositionally biased region" description="Low complexity" evidence="1">
    <location>
        <begin position="2603"/>
        <end position="2616"/>
    </location>
</feature>
<feature type="compositionally biased region" description="Low complexity" evidence="1">
    <location>
        <begin position="1937"/>
        <end position="1949"/>
    </location>
</feature>
<feature type="region of interest" description="Disordered" evidence="1">
    <location>
        <begin position="26"/>
        <end position="56"/>
    </location>
</feature>
<feature type="compositionally biased region" description="Polar residues" evidence="1">
    <location>
        <begin position="2001"/>
        <end position="2011"/>
    </location>
</feature>
<feature type="region of interest" description="Disordered" evidence="1">
    <location>
        <begin position="2175"/>
        <end position="2491"/>
    </location>
</feature>
<feature type="compositionally biased region" description="Polar residues" evidence="1">
    <location>
        <begin position="2221"/>
        <end position="2231"/>
    </location>
</feature>
<feature type="region of interest" description="Disordered" evidence="1">
    <location>
        <begin position="2506"/>
        <end position="2626"/>
    </location>
</feature>
<feature type="compositionally biased region" description="Gly residues" evidence="1">
    <location>
        <begin position="1616"/>
        <end position="1625"/>
    </location>
</feature>
<organism evidence="3">
    <name type="scientific">Volvox carteri f. nagariensis</name>
    <dbReference type="NCBI Taxonomy" id="3068"/>
    <lineage>
        <taxon>Eukaryota</taxon>
        <taxon>Viridiplantae</taxon>
        <taxon>Chlorophyta</taxon>
        <taxon>core chlorophytes</taxon>
        <taxon>Chlorophyceae</taxon>
        <taxon>CS clade</taxon>
        <taxon>Chlamydomonadales</taxon>
        <taxon>Volvocaceae</taxon>
        <taxon>Volvox</taxon>
    </lineage>
</organism>
<keyword evidence="3" id="KW-1185">Reference proteome</keyword>
<dbReference type="Proteomes" id="UP000001058">
    <property type="component" value="Unassembled WGS sequence"/>
</dbReference>
<feature type="compositionally biased region" description="Low complexity" evidence="1">
    <location>
        <begin position="1626"/>
        <end position="1642"/>
    </location>
</feature>
<feature type="compositionally biased region" description="Low complexity" evidence="1">
    <location>
        <begin position="2789"/>
        <end position="2798"/>
    </location>
</feature>
<feature type="region of interest" description="Disordered" evidence="1">
    <location>
        <begin position="1897"/>
        <end position="2074"/>
    </location>
</feature>
<feature type="region of interest" description="Disordered" evidence="1">
    <location>
        <begin position="271"/>
        <end position="309"/>
    </location>
</feature>
<feature type="region of interest" description="Disordered" evidence="1">
    <location>
        <begin position="2789"/>
        <end position="2821"/>
    </location>
</feature>
<feature type="compositionally biased region" description="Acidic residues" evidence="1">
    <location>
        <begin position="2269"/>
        <end position="2278"/>
    </location>
</feature>
<feature type="compositionally biased region" description="Acidic residues" evidence="1">
    <location>
        <begin position="2285"/>
        <end position="2306"/>
    </location>
</feature>
<feature type="region of interest" description="Disordered" evidence="1">
    <location>
        <begin position="1204"/>
        <end position="1254"/>
    </location>
</feature>
<feature type="compositionally biased region" description="Low complexity" evidence="1">
    <location>
        <begin position="861"/>
        <end position="877"/>
    </location>
</feature>
<proteinExistence type="predicted"/>
<feature type="region of interest" description="Disordered" evidence="1">
    <location>
        <begin position="1611"/>
        <end position="1676"/>
    </location>
</feature>
<feature type="compositionally biased region" description="Gly residues" evidence="1">
    <location>
        <begin position="347"/>
        <end position="356"/>
    </location>
</feature>
<feature type="compositionally biased region" description="Basic and acidic residues" evidence="1">
    <location>
        <begin position="459"/>
        <end position="473"/>
    </location>
</feature>
<protein>
    <submittedName>
        <fullName evidence="2">Uncharacterized protein</fullName>
    </submittedName>
</protein>
<feature type="region of interest" description="Disordered" evidence="1">
    <location>
        <begin position="162"/>
        <end position="194"/>
    </location>
</feature>
<feature type="region of interest" description="Disordered" evidence="1">
    <location>
        <begin position="2708"/>
        <end position="2755"/>
    </location>
</feature>
<dbReference type="OrthoDB" id="541071at2759"/>
<feature type="region of interest" description="Disordered" evidence="1">
    <location>
        <begin position="2086"/>
        <end position="2120"/>
    </location>
</feature>
<feature type="compositionally biased region" description="Gly residues" evidence="1">
    <location>
        <begin position="476"/>
        <end position="489"/>
    </location>
</feature>
<feature type="compositionally biased region" description="Polar residues" evidence="1">
    <location>
        <begin position="818"/>
        <end position="828"/>
    </location>
</feature>
<dbReference type="EMBL" id="GL378336">
    <property type="protein sequence ID" value="EFJ49289.1"/>
    <property type="molecule type" value="Genomic_DNA"/>
</dbReference>
<sequence length="2821" mass="288078">MKSGIDQLREEKYRFTIETQGLAYTTKHHRLPNQDEDADWSGGDSDQEVVPTKNDSPLAHHMATELIRVLREGESRGCTDDALERLLAGPLQSGSNIADYDVAKDYIKQGRVLSSIETSSSGSPPEPGPGQDPPLPNPMQTEEAQATVMALMAPPWTAAIRQGSTAGAGSTTTSTGRGADDDDVERPRPRPHHGRIKEQMDLLQNADQLAAIISVATTAATTAAAAAVKQTMLPPPGLLPPGAYARMHAAGRSMYGLPVELAGGARLPQSLLHQRPGTDSAAQAPAADCGNESPDPQPQERQGALVSPHRRFTPMVIARRAVVNARDAVAVQASAAYPDENEHRGGDGPGGWGGLGQASREAQMRRQRLRWSQRLGVPLGQSPVGAPELGGGTASPSDALSGNASGTPGSNLRVVRLGAPRVTARTPRPIRPESLEELQSHAPQDQVTTLASTGGIEAGQDRAGRAKPSRDEEGALAGGSGKGAVGGELSGRPTRVDAAVGSETQTIASLGSAMEAPPVLPAIAHAEQPDWLDSQPINGSNGIATSRQPSPARNGPSVVGDVHTNGYFVTGGESVFARAHTAVGLGALGPQAGGAEATSKAWELGPPQPRRSALPADVRDAFRSTLAFIGDPDGARAQQHKPPSWAALADVEERKEAQREAEELLGGAFDYAAVKRELEQARRASRLMVQAGGPASPSACLGAAAHTMPSMHAAGGRPRPVSGTVATTGLALAKAAPQPRGDFTGLLPPPYSVWDVDEAWFDLGEFTKAVEAEVAYRAAAPAAALSQRGSPGAKQAGSSAAITTAAVGQTARAGRTLTGRQAISTGTATAPGPDVVQEQTDATARTGARQRALSPGPRAPRPLLTAAAAETSSSPPRALRKTQASGSVRIAFGRRVDEAPKAVEAGSSRARSSSPPTARASPSRARTRTRKTSGRTAAAADAPPPSPNSSSTGDAMHQVLSALASVLLSDGDEADDDVRADQGDGKGVPVDRAGSLLPTPVDQAPGREAAVQTGLADPQPVSLHAIEPEHKGLLQQQPLVESSSTLLSEAPEQLATQPNGIQNIRGTVFATAAPSTLGAASSNTAAVAQQPWPQPGALAWPNTTATSRPRFQYVVDTAHPPITRLPAWAASAASAEGAPSAYMAALGAAPTGLGFSTPIKRQPPGPAAAAMALPLVAHQPAHVLGMSANPSETRVLQQTGGDGAIIAATKGPNGLSWQPLEQQQRQQQQQLSPQPQQQLTFPAPGDVPSNTRLLPPQAAGAALAAAAAAASAPATGRRAPDPGQQWEADMLQVVEDEVVKRLAMAQLSAQDHRAPEISLKDLSGMVPPLVDLDLSRRLVCDVLRDNLRSLLASPWQQSASAATETAGVPTLEEVVAALATMPVLPERQQQQEPASQHGADAPAAAAVSHLGMAADAPYNDTRDGERSAVHAAVTDVGDTGGDVSPVLGLDASFGDFVTGTQSATTAAIEGLSGSYLGRTTQPEGAGGMGGQDAASPGAAAAVGTTQAWQPVYAAKRAQQSSQTVQAAPNAVAAAVQTDGEDPGVRMLHADASTGMSAIDLAPATHSQATWQYSAPVSFPTSAIPAGLSSELMPSSLSNPLGFPGASLPSIPTPGAMGAGKAGLGGRDPLPGAPLAAPAPDQGFVKETSVSLASSGGAVQQSPSRSQGVQAHGVQARGVQAHGAEARAVQAHGVVEARGIQAHGMAARAIQAAGVQERATQAAGVMDRSSQADPPPPHYLLQAAMMAGLPNGTVPPLPRAYGTISVEGGQPILAPDGSPLAMPRPFYLVPADNSQLSSVLALHGGASEFTFPLLARGEGSRPLLNIPGLSKLRDSSDVESSTDSMERRLQAPAARARAAALEALRMASRGSLDSDDGILQRSYAQLELAALTARPVRLDQHRTSSEQPQRSHPAAAEQRSSSLEPTDRVGSAGMGINASGSTRSGSSARSDVSHAGVLNGGKIPMDSSLVSSGSWRRGNGPVSNQLEARNGGDAGTGPPRYLTQSAGPSSRVSTDEPRDSSSGAGSEGHGIELLEESTNTAGVDAAERSPAGTSLPGSITGSGKHGAKESLGAASRVSSFALSEDLIAPSSGTAGDGAPHDSRKGSAVPSGEASAHSVEHYSVASVHTPAVMHNARPGLASATAGTAYQTPAVGDDELVGDHDFADEDPVQIRSVHVESSDDRAGMKADRSDSFGGVQVAPPVTAEAAAPTASAPALRETSQRPGNSVSSDAAEQEHSPVASWTPQSDEHAPAAEEYSGGDTGEAGDFALSDDELLDEVEVARVLEEEDAREAAGDDLEDEEDEELQNMEGQVAMLAESSLEDNAGVSISPSAHGMQANEPTAPEPQEDASKAGQFGEEGLVHAGSNIRDNSGISEAGSGVRQAPHSAPFSPSTGTPASEIGSGTDHAAAAGGRVSDRLPDLGSMSAGSSQRIGADSRGSKAATPVVPSQASGGSAHGSSGSELASVQLHHSENHLDIENQPGVGAGTDIDRDEIALRTSMERLALSGLAPLGRQQAGSTGGSSGLTRATVAPVSLAPQQQPSGPGRTRPALAPLQPSATSAAEGGGALQPPDSPGKPPSLANYQGPTRQLWRPASAQQPQDPLLSSSETLIASTSSGPNLNPRSRNPLEAQCRTRMGAPVSGLATMARRMQGLGLADSIESSLDVSTSVDSVPAASTSLAGFSLPRQLIRAPAAMAAEAKAPLSYYDQEAGGSPGIESGSGSEDDGLAPGGLQQATATMMGNTGGSLSGRENSRRDGALFRLRQYGARRRKLLQQIGVKDPLLMSNATSLSTDSSTISDSEDGDGGPPLPRGSLPAAMRRM</sequence>